<keyword evidence="8 13" id="KW-0547">Nucleotide-binding</keyword>
<dbReference type="PROSITE" id="PS00627">
    <property type="entry name" value="GHMP_KINASES_ATP"/>
    <property type="match status" value="1"/>
</dbReference>
<comment type="similarity">
    <text evidence="2 13">Belongs to the GHMP kinase family. Homoserine kinase subfamily.</text>
</comment>
<evidence type="ECO:0000256" key="8">
    <source>
        <dbReference type="ARBA" id="ARBA00022741"/>
    </source>
</evidence>
<evidence type="ECO:0000259" key="14">
    <source>
        <dbReference type="Pfam" id="PF00288"/>
    </source>
</evidence>
<reference evidence="16" key="2">
    <citation type="submission" date="2022-09" db="EMBL/GenBank/DDBJ databases">
        <title>Aerococcus urinae taxonomy study.</title>
        <authorList>
            <person name="Christensen J."/>
            <person name="Senneby E."/>
        </authorList>
    </citation>
    <scope>NUCLEOTIDE SEQUENCE</scope>
    <source>
        <strain evidence="16">NLD-066-U95</strain>
    </source>
</reference>
<evidence type="ECO:0000259" key="15">
    <source>
        <dbReference type="Pfam" id="PF08544"/>
    </source>
</evidence>
<dbReference type="HAMAP" id="MF_00384">
    <property type="entry name" value="Homoser_kinase"/>
    <property type="match status" value="1"/>
</dbReference>
<dbReference type="SUPFAM" id="SSF54211">
    <property type="entry name" value="Ribosomal protein S5 domain 2-like"/>
    <property type="match status" value="1"/>
</dbReference>
<feature type="domain" description="GHMP kinase N-terminal" evidence="14">
    <location>
        <begin position="55"/>
        <end position="133"/>
    </location>
</feature>
<dbReference type="EMBL" id="CP065662">
    <property type="protein sequence ID" value="QPS01166.1"/>
    <property type="molecule type" value="Genomic_DNA"/>
</dbReference>
<keyword evidence="9 13" id="KW-0418">Kinase</keyword>
<evidence type="ECO:0000256" key="12">
    <source>
        <dbReference type="ARBA" id="ARBA00049954"/>
    </source>
</evidence>
<comment type="function">
    <text evidence="12 13">Catalyzes the ATP-dependent phosphorylation of L-homoserine to L-homoserine phosphate.</text>
</comment>
<dbReference type="Gene3D" id="3.30.70.890">
    <property type="entry name" value="GHMP kinase, C-terminal domain"/>
    <property type="match status" value="1"/>
</dbReference>
<gene>
    <name evidence="13 16" type="primary">thrB</name>
    <name evidence="17" type="ORF">I6G68_07305</name>
    <name evidence="16" type="ORF">ODY43_03695</name>
</gene>
<comment type="subcellular location">
    <subcellularLocation>
        <location evidence="13">Cytoplasm</location>
    </subcellularLocation>
</comment>
<accession>A0A0X8FE71</accession>
<dbReference type="SUPFAM" id="SSF55060">
    <property type="entry name" value="GHMP Kinase, C-terminal domain"/>
    <property type="match status" value="1"/>
</dbReference>
<evidence type="ECO:0000256" key="2">
    <source>
        <dbReference type="ARBA" id="ARBA00007370"/>
    </source>
</evidence>
<comment type="catalytic activity">
    <reaction evidence="11 13">
        <text>L-homoserine + ATP = O-phospho-L-homoserine + ADP + H(+)</text>
        <dbReference type="Rhea" id="RHEA:13985"/>
        <dbReference type="ChEBI" id="CHEBI:15378"/>
        <dbReference type="ChEBI" id="CHEBI:30616"/>
        <dbReference type="ChEBI" id="CHEBI:57476"/>
        <dbReference type="ChEBI" id="CHEBI:57590"/>
        <dbReference type="ChEBI" id="CHEBI:456216"/>
        <dbReference type="EC" id="2.7.1.39"/>
    </reaction>
</comment>
<dbReference type="UniPathway" id="UPA00050">
    <property type="reaction ID" value="UER00064"/>
</dbReference>
<feature type="domain" description="GHMP kinase C-terminal" evidence="15">
    <location>
        <begin position="195"/>
        <end position="266"/>
    </location>
</feature>
<keyword evidence="7 13" id="KW-0791">Threonine biosynthesis</keyword>
<evidence type="ECO:0000256" key="7">
    <source>
        <dbReference type="ARBA" id="ARBA00022697"/>
    </source>
</evidence>
<dbReference type="PANTHER" id="PTHR20861">
    <property type="entry name" value="HOMOSERINE/4-DIPHOSPHOCYTIDYL-2-C-METHYL-D-ERYTHRITOL KINASE"/>
    <property type="match status" value="1"/>
</dbReference>
<sequence length="299" mass="32888">MQRVIVPATSANLGPGFDSVGVAVDLYLRVDIIGPSQEWEIRHNLGDDVPTDENNLLIKTILDLAPQTPPQQLYMHSQIPITRGLGSSSSAIVAAIEIVDYLNQFQWSLSHKINLANKIEGHPDNIAPCLAGGLVIGVAISSEEVIWSKEVFPNTRLIATVPHYHLSTKKAREVLPDRLSYADAVRANGMGNVLVSKLMEGNLDDAGRLMEQDYFHEPYRKSLVPELEQVRQLLKGVPGVYGSYLSGAGPTVMTMVQASHSQEVKDLLEASLEEVSLYDLAIDDKGSRFEDVKTLDEFE</sequence>
<evidence type="ECO:0000256" key="5">
    <source>
        <dbReference type="ARBA" id="ARBA00022605"/>
    </source>
</evidence>
<evidence type="ECO:0000313" key="17">
    <source>
        <dbReference type="EMBL" id="QPS01166.1"/>
    </source>
</evidence>
<dbReference type="InterPro" id="IPR036554">
    <property type="entry name" value="GHMP_kinase_C_sf"/>
</dbReference>
<dbReference type="NCBIfam" id="TIGR00191">
    <property type="entry name" value="thrB"/>
    <property type="match status" value="1"/>
</dbReference>
<keyword evidence="10 13" id="KW-0067">ATP-binding</keyword>
<dbReference type="GO" id="GO:0009088">
    <property type="term" value="P:threonine biosynthetic process"/>
    <property type="evidence" value="ECO:0007669"/>
    <property type="project" value="UniProtKB-UniRule"/>
</dbReference>
<evidence type="ECO:0000256" key="11">
    <source>
        <dbReference type="ARBA" id="ARBA00049375"/>
    </source>
</evidence>
<dbReference type="InterPro" id="IPR014721">
    <property type="entry name" value="Ribsml_uS5_D2-typ_fold_subgr"/>
</dbReference>
<dbReference type="PIRSF" id="PIRSF000676">
    <property type="entry name" value="Homoser_kin"/>
    <property type="match status" value="1"/>
</dbReference>
<dbReference type="GO" id="GO:0005524">
    <property type="term" value="F:ATP binding"/>
    <property type="evidence" value="ECO:0007669"/>
    <property type="project" value="UniProtKB-UniRule"/>
</dbReference>
<dbReference type="Proteomes" id="UP000594771">
    <property type="component" value="Chromosome"/>
</dbReference>
<evidence type="ECO:0000256" key="9">
    <source>
        <dbReference type="ARBA" id="ARBA00022777"/>
    </source>
</evidence>
<evidence type="ECO:0000313" key="18">
    <source>
        <dbReference type="Proteomes" id="UP000594771"/>
    </source>
</evidence>
<dbReference type="PANTHER" id="PTHR20861:SF1">
    <property type="entry name" value="HOMOSERINE KINASE"/>
    <property type="match status" value="1"/>
</dbReference>
<dbReference type="InterPro" id="IPR006203">
    <property type="entry name" value="GHMP_knse_ATP-bd_CS"/>
</dbReference>
<dbReference type="Pfam" id="PF00288">
    <property type="entry name" value="GHMP_kinases_N"/>
    <property type="match status" value="1"/>
</dbReference>
<dbReference type="Proteomes" id="UP001069145">
    <property type="component" value="Unassembled WGS sequence"/>
</dbReference>
<protein>
    <recommendedName>
        <fullName evidence="4 13">Homoserine kinase</fullName>
        <shortName evidence="13">HK</shortName>
        <shortName evidence="13">HSK</shortName>
        <ecNumber evidence="3 13">2.7.1.39</ecNumber>
    </recommendedName>
</protein>
<proteinExistence type="inferred from homology"/>
<organism evidence="17 18">
    <name type="scientific">Aerococcus urinae</name>
    <dbReference type="NCBI Taxonomy" id="1376"/>
    <lineage>
        <taxon>Bacteria</taxon>
        <taxon>Bacillati</taxon>
        <taxon>Bacillota</taxon>
        <taxon>Bacilli</taxon>
        <taxon>Lactobacillales</taxon>
        <taxon>Aerococcaceae</taxon>
        <taxon>Aerococcus</taxon>
    </lineage>
</organism>
<dbReference type="EMBL" id="JAOTML010000003">
    <property type="protein sequence ID" value="MCY3053085.1"/>
    <property type="molecule type" value="Genomic_DNA"/>
</dbReference>
<dbReference type="InterPro" id="IPR013750">
    <property type="entry name" value="GHMP_kinase_C_dom"/>
</dbReference>
<keyword evidence="13" id="KW-0963">Cytoplasm</keyword>
<dbReference type="Pfam" id="PF08544">
    <property type="entry name" value="GHMP_kinases_C"/>
    <property type="match status" value="1"/>
</dbReference>
<keyword evidence="5 13" id="KW-0028">Amino-acid biosynthesis</keyword>
<reference evidence="17 18" key="1">
    <citation type="submission" date="2020-12" db="EMBL/GenBank/DDBJ databases">
        <title>FDA dAtabase for Regulatory Grade micrObial Sequences (FDA-ARGOS): Supporting development and validation of Infectious Disease Dx tests.</title>
        <authorList>
            <person name="Sproer C."/>
            <person name="Gronow S."/>
            <person name="Severitt S."/>
            <person name="Schroder I."/>
            <person name="Tallon L."/>
            <person name="Sadzewicz L."/>
            <person name="Zhao X."/>
            <person name="Boylan J."/>
            <person name="Ott S."/>
            <person name="Bowen H."/>
            <person name="Vavikolanu K."/>
            <person name="Mehta A."/>
            <person name="Aluvathingal J."/>
            <person name="Nadendla S."/>
            <person name="Lowell S."/>
            <person name="Myers T."/>
            <person name="Yan Y."/>
            <person name="Sichtig H."/>
        </authorList>
    </citation>
    <scope>NUCLEOTIDE SEQUENCE [LARGE SCALE GENOMIC DNA]</scope>
    <source>
        <strain evidence="17 18">FDAARGOS_911</strain>
    </source>
</reference>
<evidence type="ECO:0000256" key="13">
    <source>
        <dbReference type="HAMAP-Rule" id="MF_00384"/>
    </source>
</evidence>
<evidence type="ECO:0000313" key="16">
    <source>
        <dbReference type="EMBL" id="MCY3053085.1"/>
    </source>
</evidence>
<dbReference type="KEGG" id="aun:AWM73_02745"/>
<dbReference type="Gene3D" id="3.30.230.10">
    <property type="match status" value="1"/>
</dbReference>
<evidence type="ECO:0000256" key="3">
    <source>
        <dbReference type="ARBA" id="ARBA00012078"/>
    </source>
</evidence>
<dbReference type="GeneID" id="35768067"/>
<dbReference type="InterPro" id="IPR020568">
    <property type="entry name" value="Ribosomal_Su5_D2-typ_SF"/>
</dbReference>
<dbReference type="AlphaFoldDB" id="A0A0X8FE71"/>
<name>A0A0X8FE71_9LACT</name>
<dbReference type="PRINTS" id="PR00958">
    <property type="entry name" value="HOMSERKINASE"/>
</dbReference>
<evidence type="ECO:0000256" key="10">
    <source>
        <dbReference type="ARBA" id="ARBA00022840"/>
    </source>
</evidence>
<evidence type="ECO:0000313" key="19">
    <source>
        <dbReference type="Proteomes" id="UP001069145"/>
    </source>
</evidence>
<feature type="binding site" evidence="13">
    <location>
        <begin position="80"/>
        <end position="90"/>
    </location>
    <ligand>
        <name>ATP</name>
        <dbReference type="ChEBI" id="CHEBI:30616"/>
    </ligand>
</feature>
<dbReference type="InterPro" id="IPR000870">
    <property type="entry name" value="Homoserine_kinase"/>
</dbReference>
<keyword evidence="6 13" id="KW-0808">Transferase</keyword>
<evidence type="ECO:0000256" key="1">
    <source>
        <dbReference type="ARBA" id="ARBA00005015"/>
    </source>
</evidence>
<dbReference type="GO" id="GO:0004413">
    <property type="term" value="F:homoserine kinase activity"/>
    <property type="evidence" value="ECO:0007669"/>
    <property type="project" value="UniProtKB-UniRule"/>
</dbReference>
<comment type="pathway">
    <text evidence="1 13">Amino-acid biosynthesis; L-threonine biosynthesis; L-threonine from L-aspartate: step 4/5.</text>
</comment>
<dbReference type="RefSeq" id="WP_060777981.1">
    <property type="nucleotide sequence ID" value="NZ_CAJHLF010000003.1"/>
</dbReference>
<dbReference type="OrthoDB" id="9769912at2"/>
<dbReference type="GO" id="GO:0005737">
    <property type="term" value="C:cytoplasm"/>
    <property type="evidence" value="ECO:0007669"/>
    <property type="project" value="UniProtKB-SubCell"/>
</dbReference>
<evidence type="ECO:0000256" key="4">
    <source>
        <dbReference type="ARBA" id="ARBA00017858"/>
    </source>
</evidence>
<keyword evidence="19" id="KW-1185">Reference proteome</keyword>
<evidence type="ECO:0000256" key="6">
    <source>
        <dbReference type="ARBA" id="ARBA00022679"/>
    </source>
</evidence>
<dbReference type="InterPro" id="IPR006204">
    <property type="entry name" value="GHMP_kinase_N_dom"/>
</dbReference>
<dbReference type="EC" id="2.7.1.39" evidence="3 13"/>